<evidence type="ECO:0000256" key="3">
    <source>
        <dbReference type="ARBA" id="ARBA00022737"/>
    </source>
</evidence>
<dbReference type="InterPro" id="IPR038005">
    <property type="entry name" value="RX-like_CC"/>
</dbReference>
<dbReference type="Pfam" id="PF18052">
    <property type="entry name" value="Rx_N"/>
    <property type="match status" value="1"/>
</dbReference>
<evidence type="ECO:0000259" key="8">
    <source>
        <dbReference type="Pfam" id="PF18052"/>
    </source>
</evidence>
<dbReference type="Gene3D" id="1.10.8.430">
    <property type="entry name" value="Helical domain of apoptotic protease-activating factors"/>
    <property type="match status" value="1"/>
</dbReference>
<keyword evidence="3" id="KW-0677">Repeat</keyword>
<dbReference type="InterPro" id="IPR032675">
    <property type="entry name" value="LRR_dom_sf"/>
</dbReference>
<dbReference type="InterPro" id="IPR036388">
    <property type="entry name" value="WH-like_DNA-bd_sf"/>
</dbReference>
<keyword evidence="6" id="KW-0175">Coiled coil</keyword>
<keyword evidence="12" id="KW-1185">Reference proteome</keyword>
<feature type="domain" description="Disease resistance R13L4/SHOC-2-like LRR" evidence="10">
    <location>
        <begin position="688"/>
        <end position="902"/>
    </location>
</feature>
<dbReference type="Gene3D" id="3.40.50.300">
    <property type="entry name" value="P-loop containing nucleotide triphosphate hydrolases"/>
    <property type="match status" value="1"/>
</dbReference>
<dbReference type="InterPro" id="IPR002182">
    <property type="entry name" value="NB-ARC"/>
</dbReference>
<dbReference type="InterPro" id="IPR058922">
    <property type="entry name" value="WHD_DRP"/>
</dbReference>
<dbReference type="PANTHER" id="PTHR23155">
    <property type="entry name" value="DISEASE RESISTANCE PROTEIN RP"/>
    <property type="match status" value="1"/>
</dbReference>
<dbReference type="InterPro" id="IPR042197">
    <property type="entry name" value="Apaf_helical"/>
</dbReference>
<dbReference type="GO" id="GO:0000166">
    <property type="term" value="F:nucleotide binding"/>
    <property type="evidence" value="ECO:0007669"/>
    <property type="project" value="UniProtKB-KW"/>
</dbReference>
<gene>
    <name evidence="11" type="ORF">URODEC1_LOCUS57046</name>
</gene>
<reference evidence="11 12" key="2">
    <citation type="submission" date="2024-10" db="EMBL/GenBank/DDBJ databases">
        <authorList>
            <person name="Ryan C."/>
        </authorList>
    </citation>
    <scope>NUCLEOTIDE SEQUENCE [LARGE SCALE GENOMIC DNA]</scope>
</reference>
<dbReference type="PRINTS" id="PR00364">
    <property type="entry name" value="DISEASERSIST"/>
</dbReference>
<keyword evidence="4" id="KW-0547">Nucleotide-binding</keyword>
<feature type="domain" description="Disease resistance N-terminal" evidence="8">
    <location>
        <begin position="12"/>
        <end position="95"/>
    </location>
</feature>
<evidence type="ECO:0000313" key="12">
    <source>
        <dbReference type="Proteomes" id="UP001497457"/>
    </source>
</evidence>
<dbReference type="SUPFAM" id="SSF52540">
    <property type="entry name" value="P-loop containing nucleoside triphosphate hydrolases"/>
    <property type="match status" value="1"/>
</dbReference>
<dbReference type="Proteomes" id="UP001497457">
    <property type="component" value="Chromosome 22rd"/>
</dbReference>
<name>A0ABC9AN44_9POAL</name>
<dbReference type="Pfam" id="PF00931">
    <property type="entry name" value="NB-ARC"/>
    <property type="match status" value="1"/>
</dbReference>
<dbReference type="Pfam" id="PF23598">
    <property type="entry name" value="LRR_14"/>
    <property type="match status" value="2"/>
</dbReference>
<dbReference type="InterPro" id="IPR027417">
    <property type="entry name" value="P-loop_NTPase"/>
</dbReference>
<dbReference type="Gene3D" id="3.80.10.10">
    <property type="entry name" value="Ribonuclease Inhibitor"/>
    <property type="match status" value="1"/>
</dbReference>
<dbReference type="GO" id="GO:0002758">
    <property type="term" value="P:innate immune response-activating signaling pathway"/>
    <property type="evidence" value="ECO:0007669"/>
    <property type="project" value="UniProtKB-ARBA"/>
</dbReference>
<dbReference type="GO" id="GO:0009626">
    <property type="term" value="P:plant-type hypersensitive response"/>
    <property type="evidence" value="ECO:0007669"/>
    <property type="project" value="UniProtKB-ARBA"/>
</dbReference>
<dbReference type="InterPro" id="IPR044974">
    <property type="entry name" value="Disease_R_plants"/>
</dbReference>
<dbReference type="PANTHER" id="PTHR23155:SF934">
    <property type="entry name" value="OS11G0604900 PROTEIN"/>
    <property type="match status" value="1"/>
</dbReference>
<dbReference type="Gene3D" id="1.20.5.4130">
    <property type="match status" value="1"/>
</dbReference>
<dbReference type="Gene3D" id="1.10.10.10">
    <property type="entry name" value="Winged helix-like DNA-binding domain superfamily/Winged helix DNA-binding domain"/>
    <property type="match status" value="1"/>
</dbReference>
<evidence type="ECO:0000256" key="5">
    <source>
        <dbReference type="ARBA" id="ARBA00022821"/>
    </source>
</evidence>
<evidence type="ECO:0000256" key="6">
    <source>
        <dbReference type="ARBA" id="ARBA00023054"/>
    </source>
</evidence>
<evidence type="ECO:0000313" key="11">
    <source>
        <dbReference type="EMBL" id="CAL4983440.1"/>
    </source>
</evidence>
<evidence type="ECO:0000259" key="10">
    <source>
        <dbReference type="Pfam" id="PF23598"/>
    </source>
</evidence>
<dbReference type="InterPro" id="IPR055414">
    <property type="entry name" value="LRR_R13L4/SHOC2-like"/>
</dbReference>
<feature type="domain" description="NB-ARC" evidence="7">
    <location>
        <begin position="189"/>
        <end position="361"/>
    </location>
</feature>
<keyword evidence="2" id="KW-0433">Leucine-rich repeat</keyword>
<feature type="domain" description="Disease resistance R13L4/SHOC-2-like LRR" evidence="10">
    <location>
        <begin position="573"/>
        <end position="674"/>
    </location>
</feature>
<evidence type="ECO:0000259" key="7">
    <source>
        <dbReference type="Pfam" id="PF00931"/>
    </source>
</evidence>
<dbReference type="EMBL" id="OZ075132">
    <property type="protein sequence ID" value="CAL4983440.1"/>
    <property type="molecule type" value="Genomic_DNA"/>
</dbReference>
<evidence type="ECO:0000256" key="2">
    <source>
        <dbReference type="ARBA" id="ARBA00022614"/>
    </source>
</evidence>
<dbReference type="GO" id="GO:0042742">
    <property type="term" value="P:defense response to bacterium"/>
    <property type="evidence" value="ECO:0007669"/>
    <property type="project" value="UniProtKB-ARBA"/>
</dbReference>
<proteinExistence type="inferred from homology"/>
<accession>A0ABC9AN44</accession>
<protein>
    <submittedName>
        <fullName evidence="11">Uncharacterized protein</fullName>
    </submittedName>
</protein>
<sequence length="960" mass="108919">MDIVVGASNDTVQSLVNKLRSFLAQECTLTGETRSDIMYITVELDSIQAFLNQLKQDEANNDSRRQDWMKQVRDVAYDIEDCVDNVSHRLSGMPRGSGKMFAVRRAWYLLTKMYERRCIATEIRDLKIRVQQVGERRVRYGLVVNVNHANGNNVGSEGDGNAPRNSLVPPPQLIGTMQPVGMDDAMKELEPWFLEESVDHQLRFLAIVGFSGLGKTTLAMGLYRNFGDKFDCRANVLAMQKFHLPTFLRGLIKQLHEQQTGASNSQLDEIEEWGEEVLKKKLVDQLKEKRYLLFIDDIWSVSAWENIRVCLPKNEKGSTIVVTTRFKSVAEACCSQHGHVYEQKPLIEENSYKLFHQIISSAPDTPTSNARALLKKCGGLPLAIIIVAGLVASKLKSGTQKEIDLHLVEVGKGLGEELEDNLTIEGVRHILSHCYNHLPADLKTCLLYMSMFPRGSPISRKRITRIWIADRFINEKHGMTIEEVAEAHFNELIGRNLIQAANSSSSTGKVNSCTIHDIVLEFIVAKSSVEDFITVAGGNWMMPAPHRKVRRLSVQNCTAPEKEAIENLRLLYVRTLMTFKSSILHSDSLNFMILQLLDLEGCKDLSFRRLMKICTMRQLKYLSLRSTDIKRIPNMIGMLKYLEVLDIRETNVRNLPVSAERLQRMTHLLAGNKNKRIEFTLTQGVPDNLRVLEITWSFDQCNDATSREALLSCIKKQRKFQSLTIHCGAGCSMEILNFLPFPHKEMNKFKVTAGKFVSIPQWIKDLKHLTFLQITVCKLAQNDINMLKELPKLQCLVLDLDFIPREEIIIESEGFHELMRLSIDCPVPWLAFRTGAMTNLTYLQLKFCSGAPSKESVPSGIVNLQRLREVVLCYNKKWCANSSSVKVTIEAVKKEVAKHHNRLDLIINGTIDHVEEVDEESERAIQIRSGHVTPVCEETVRTAAEIQGEIEAEEDNINDN</sequence>
<evidence type="ECO:0000256" key="4">
    <source>
        <dbReference type="ARBA" id="ARBA00022741"/>
    </source>
</evidence>
<comment type="similarity">
    <text evidence="1">Belongs to the disease resistance NB-LRR family.</text>
</comment>
<dbReference type="CDD" id="cd14798">
    <property type="entry name" value="RX-CC_like"/>
    <property type="match status" value="1"/>
</dbReference>
<dbReference type="SUPFAM" id="SSF52058">
    <property type="entry name" value="L domain-like"/>
    <property type="match status" value="1"/>
</dbReference>
<dbReference type="InterPro" id="IPR041118">
    <property type="entry name" value="Rx_N"/>
</dbReference>
<dbReference type="AlphaFoldDB" id="A0ABC9AN44"/>
<evidence type="ECO:0000259" key="9">
    <source>
        <dbReference type="Pfam" id="PF23559"/>
    </source>
</evidence>
<evidence type="ECO:0000256" key="1">
    <source>
        <dbReference type="ARBA" id="ARBA00008894"/>
    </source>
</evidence>
<dbReference type="FunFam" id="1.10.10.10:FF:000322">
    <property type="entry name" value="Probable disease resistance protein At1g63360"/>
    <property type="match status" value="1"/>
</dbReference>
<feature type="domain" description="Disease resistance protein winged helix" evidence="9">
    <location>
        <begin position="451"/>
        <end position="523"/>
    </location>
</feature>
<keyword evidence="5" id="KW-0611">Plant defense</keyword>
<dbReference type="Pfam" id="PF23559">
    <property type="entry name" value="WHD_DRP"/>
    <property type="match status" value="1"/>
</dbReference>
<reference evidence="12" key="1">
    <citation type="submission" date="2024-06" db="EMBL/GenBank/DDBJ databases">
        <authorList>
            <person name="Ryan C."/>
        </authorList>
    </citation>
    <scope>NUCLEOTIDE SEQUENCE [LARGE SCALE GENOMIC DNA]</scope>
</reference>
<organism evidence="11 12">
    <name type="scientific">Urochloa decumbens</name>
    <dbReference type="NCBI Taxonomy" id="240449"/>
    <lineage>
        <taxon>Eukaryota</taxon>
        <taxon>Viridiplantae</taxon>
        <taxon>Streptophyta</taxon>
        <taxon>Embryophyta</taxon>
        <taxon>Tracheophyta</taxon>
        <taxon>Spermatophyta</taxon>
        <taxon>Magnoliopsida</taxon>
        <taxon>Liliopsida</taxon>
        <taxon>Poales</taxon>
        <taxon>Poaceae</taxon>
        <taxon>PACMAD clade</taxon>
        <taxon>Panicoideae</taxon>
        <taxon>Panicodae</taxon>
        <taxon>Paniceae</taxon>
        <taxon>Melinidinae</taxon>
        <taxon>Urochloa</taxon>
    </lineage>
</organism>